<comment type="caution">
    <text evidence="2">The sequence shown here is derived from an EMBL/GenBank/DDBJ whole genome shotgun (WGS) entry which is preliminary data.</text>
</comment>
<evidence type="ECO:0000313" key="2">
    <source>
        <dbReference type="EMBL" id="MBP1896095.1"/>
    </source>
</evidence>
<evidence type="ECO:0000313" key="3">
    <source>
        <dbReference type="Proteomes" id="UP000706926"/>
    </source>
</evidence>
<dbReference type="InterPro" id="IPR000073">
    <property type="entry name" value="AB_hydrolase_1"/>
</dbReference>
<keyword evidence="3" id="KW-1185">Reference proteome</keyword>
<name>A0ABS4FIM2_9BACL</name>
<dbReference type="Gene3D" id="3.40.50.1820">
    <property type="entry name" value="alpha/beta hydrolase"/>
    <property type="match status" value="1"/>
</dbReference>
<organism evidence="2 3">
    <name type="scientific">Paenibacillus lactis</name>
    <dbReference type="NCBI Taxonomy" id="228574"/>
    <lineage>
        <taxon>Bacteria</taxon>
        <taxon>Bacillati</taxon>
        <taxon>Bacillota</taxon>
        <taxon>Bacilli</taxon>
        <taxon>Bacillales</taxon>
        <taxon>Paenibacillaceae</taxon>
        <taxon>Paenibacillus</taxon>
    </lineage>
</organism>
<accession>A0ABS4FIM2</accession>
<proteinExistence type="predicted"/>
<dbReference type="SUPFAM" id="SSF53474">
    <property type="entry name" value="alpha/beta-Hydrolases"/>
    <property type="match status" value="1"/>
</dbReference>
<dbReference type="InterPro" id="IPR050471">
    <property type="entry name" value="AB_hydrolase"/>
</dbReference>
<protein>
    <submittedName>
        <fullName evidence="2">Pimeloyl-ACP methyl ester carboxylesterase</fullName>
    </submittedName>
</protein>
<dbReference type="InterPro" id="IPR029058">
    <property type="entry name" value="AB_hydrolase_fold"/>
</dbReference>
<feature type="domain" description="AB hydrolase-1" evidence="1">
    <location>
        <begin position="25"/>
        <end position="256"/>
    </location>
</feature>
<sequence>MNNVISKDGTAIAYDQYGNGPAVILVTGALGYRKFPSQEQLADLLANHYTVINYDRRGRGDSDDTPPYAVEREIEDIDALIESVGGSAYLYGVSSGAILALEAADQLSEKIPKLALYEPPLILDASRPPLPLDYVEQLDEAILSRQRDKALEIFMTQALLIPEEYLAPQKESPIWRDFLAVAHTLAYDGRIAHDVMIGKPLPTSKWARVTSSTVVISGANSEPFFHEAAKTLAHHLVKAKDRVLAGQDHNVDPAALVPLLVEFFNS</sequence>
<reference evidence="2 3" key="1">
    <citation type="submission" date="2021-03" db="EMBL/GenBank/DDBJ databases">
        <title>Genomic Encyclopedia of Type Strains, Phase IV (KMG-IV): sequencing the most valuable type-strain genomes for metagenomic binning, comparative biology and taxonomic classification.</title>
        <authorList>
            <person name="Goeker M."/>
        </authorList>
    </citation>
    <scope>NUCLEOTIDE SEQUENCE [LARGE SCALE GENOMIC DNA]</scope>
    <source>
        <strain evidence="2 3">DSM 15596</strain>
    </source>
</reference>
<evidence type="ECO:0000259" key="1">
    <source>
        <dbReference type="Pfam" id="PF12697"/>
    </source>
</evidence>
<dbReference type="Proteomes" id="UP000706926">
    <property type="component" value="Unassembled WGS sequence"/>
</dbReference>
<dbReference type="GeneID" id="95407087"/>
<dbReference type="EMBL" id="JAGGKI010000020">
    <property type="protein sequence ID" value="MBP1896095.1"/>
    <property type="molecule type" value="Genomic_DNA"/>
</dbReference>
<dbReference type="RefSeq" id="WP_007133203.1">
    <property type="nucleotide sequence ID" value="NZ_CBCSDU010000031.1"/>
</dbReference>
<gene>
    <name evidence="2" type="ORF">J2Z18_005209</name>
</gene>
<dbReference type="Pfam" id="PF12697">
    <property type="entry name" value="Abhydrolase_6"/>
    <property type="match status" value="1"/>
</dbReference>
<dbReference type="PANTHER" id="PTHR43433:SF5">
    <property type="entry name" value="AB HYDROLASE-1 DOMAIN-CONTAINING PROTEIN"/>
    <property type="match status" value="1"/>
</dbReference>
<dbReference type="PANTHER" id="PTHR43433">
    <property type="entry name" value="HYDROLASE, ALPHA/BETA FOLD FAMILY PROTEIN"/>
    <property type="match status" value="1"/>
</dbReference>